<name>A0A2M7W492_9BACT</name>
<keyword evidence="8 9" id="KW-0472">Membrane</keyword>
<keyword evidence="3 9" id="KW-0813">Transport</keyword>
<dbReference type="Proteomes" id="UP000230137">
    <property type="component" value="Unassembled WGS sequence"/>
</dbReference>
<dbReference type="InterPro" id="IPR004692">
    <property type="entry name" value="SecG"/>
</dbReference>
<dbReference type="Pfam" id="PF03840">
    <property type="entry name" value="SecG"/>
    <property type="match status" value="1"/>
</dbReference>
<organism evidence="10 11">
    <name type="scientific">Candidatus Berkelbacteria bacterium CG_4_10_14_0_2_um_filter_35_9_33_12</name>
    <dbReference type="NCBI Taxonomy" id="1974499"/>
    <lineage>
        <taxon>Bacteria</taxon>
        <taxon>Candidatus Berkelbacteria</taxon>
    </lineage>
</organism>
<evidence type="ECO:0000313" key="11">
    <source>
        <dbReference type="Proteomes" id="UP000230137"/>
    </source>
</evidence>
<dbReference type="AlphaFoldDB" id="A0A2M7W492"/>
<evidence type="ECO:0000313" key="10">
    <source>
        <dbReference type="EMBL" id="PJA20047.1"/>
    </source>
</evidence>
<keyword evidence="5 9" id="KW-0653">Protein transport</keyword>
<accession>A0A2M7W492</accession>
<reference evidence="11" key="1">
    <citation type="submission" date="2017-09" db="EMBL/GenBank/DDBJ databases">
        <title>Depth-based differentiation of microbial function through sediment-hosted aquifers and enrichment of novel symbionts in the deep terrestrial subsurface.</title>
        <authorList>
            <person name="Probst A.J."/>
            <person name="Ladd B."/>
            <person name="Jarett J.K."/>
            <person name="Geller-Mcgrath D.E."/>
            <person name="Sieber C.M.K."/>
            <person name="Emerson J.B."/>
            <person name="Anantharaman K."/>
            <person name="Thomas B.C."/>
            <person name="Malmstrom R."/>
            <person name="Stieglmeier M."/>
            <person name="Klingl A."/>
            <person name="Woyke T."/>
            <person name="Ryan C.M."/>
            <person name="Banfield J.F."/>
        </authorList>
    </citation>
    <scope>NUCLEOTIDE SEQUENCE [LARGE SCALE GENOMIC DNA]</scope>
</reference>
<dbReference type="NCBIfam" id="TIGR00810">
    <property type="entry name" value="secG"/>
    <property type="match status" value="1"/>
</dbReference>
<comment type="function">
    <text evidence="9">Involved in protein export. Participates in an early event of protein translocation.</text>
</comment>
<dbReference type="PRINTS" id="PR01651">
    <property type="entry name" value="SECGEXPORT"/>
</dbReference>
<dbReference type="EMBL" id="PFQF01000040">
    <property type="protein sequence ID" value="PJA20047.1"/>
    <property type="molecule type" value="Genomic_DNA"/>
</dbReference>
<evidence type="ECO:0000256" key="6">
    <source>
        <dbReference type="ARBA" id="ARBA00022989"/>
    </source>
</evidence>
<evidence type="ECO:0000256" key="3">
    <source>
        <dbReference type="ARBA" id="ARBA00022448"/>
    </source>
</evidence>
<keyword evidence="6 9" id="KW-1133">Transmembrane helix</keyword>
<feature type="transmembrane region" description="Helical" evidence="9">
    <location>
        <begin position="49"/>
        <end position="70"/>
    </location>
</feature>
<evidence type="ECO:0000256" key="1">
    <source>
        <dbReference type="ARBA" id="ARBA00004141"/>
    </source>
</evidence>
<evidence type="ECO:0000256" key="7">
    <source>
        <dbReference type="ARBA" id="ARBA00023010"/>
    </source>
</evidence>
<comment type="subcellular location">
    <subcellularLocation>
        <location evidence="9">Cell membrane</location>
        <topology evidence="9">Multi-pass membrane protein</topology>
    </subcellularLocation>
    <subcellularLocation>
        <location evidence="1">Membrane</location>
        <topology evidence="1">Multi-pass membrane protein</topology>
    </subcellularLocation>
</comment>
<evidence type="ECO:0000256" key="9">
    <source>
        <dbReference type="RuleBase" id="RU365087"/>
    </source>
</evidence>
<protein>
    <recommendedName>
        <fullName evidence="9">Protein-export membrane protein SecG</fullName>
    </recommendedName>
</protein>
<comment type="caution">
    <text evidence="10">The sequence shown here is derived from an EMBL/GenBank/DDBJ whole genome shotgun (WGS) entry which is preliminary data.</text>
</comment>
<evidence type="ECO:0000256" key="8">
    <source>
        <dbReference type="ARBA" id="ARBA00023136"/>
    </source>
</evidence>
<dbReference type="GO" id="GO:0005886">
    <property type="term" value="C:plasma membrane"/>
    <property type="evidence" value="ECO:0007669"/>
    <property type="project" value="UniProtKB-SubCell"/>
</dbReference>
<keyword evidence="9" id="KW-1003">Cell membrane</keyword>
<dbReference type="GO" id="GO:0009306">
    <property type="term" value="P:protein secretion"/>
    <property type="evidence" value="ECO:0007669"/>
    <property type="project" value="UniProtKB-UniRule"/>
</dbReference>
<dbReference type="GO" id="GO:0015450">
    <property type="term" value="F:protein-transporting ATPase activity"/>
    <property type="evidence" value="ECO:0007669"/>
    <property type="project" value="UniProtKB-UniRule"/>
</dbReference>
<evidence type="ECO:0000256" key="4">
    <source>
        <dbReference type="ARBA" id="ARBA00022692"/>
    </source>
</evidence>
<gene>
    <name evidence="10" type="primary">secG</name>
    <name evidence="10" type="ORF">COX60_02905</name>
</gene>
<keyword evidence="7 9" id="KW-0811">Translocation</keyword>
<proteinExistence type="inferred from homology"/>
<evidence type="ECO:0000256" key="5">
    <source>
        <dbReference type="ARBA" id="ARBA00022927"/>
    </source>
</evidence>
<keyword evidence="4 9" id="KW-0812">Transmembrane</keyword>
<comment type="caution">
    <text evidence="9">Lacks conserved residue(s) required for the propagation of feature annotation.</text>
</comment>
<comment type="similarity">
    <text evidence="2 9">Belongs to the SecG family.</text>
</comment>
<evidence type="ECO:0000256" key="2">
    <source>
        <dbReference type="ARBA" id="ARBA00008445"/>
    </source>
</evidence>
<sequence length="71" mass="7928">MEKIIQISQVMISIALIVIILVQQKGTGLGGVFGGQGNVYRTKRGFEKFLHYLTIVLAIIFVTLSLVRFFV</sequence>